<evidence type="ECO:0000256" key="6">
    <source>
        <dbReference type="ARBA" id="ARBA00023069"/>
    </source>
</evidence>
<dbReference type="GO" id="GO:0005930">
    <property type="term" value="C:axoneme"/>
    <property type="evidence" value="ECO:0007669"/>
    <property type="project" value="UniProtKB-SubCell"/>
</dbReference>
<accession>A0A672FPW2</accession>
<comment type="similarity">
    <text evidence="3">Belongs to the DRC7 family.</text>
</comment>
<dbReference type="Pfam" id="PF24667">
    <property type="entry name" value="MORN_DRC7"/>
    <property type="match status" value="1"/>
</dbReference>
<dbReference type="InterPro" id="IPR056291">
    <property type="entry name" value="MORN_DRC7"/>
</dbReference>
<evidence type="ECO:0000256" key="7">
    <source>
        <dbReference type="ARBA" id="ARBA00023273"/>
    </source>
</evidence>
<dbReference type="PANTHER" id="PTHR35249:SF2">
    <property type="entry name" value="DYNEIN REGULATORY COMPLEX SUBUNIT 7"/>
    <property type="match status" value="1"/>
</dbReference>
<dbReference type="InParanoid" id="A0A672FPW2"/>
<dbReference type="GO" id="GO:0031514">
    <property type="term" value="C:motile cilium"/>
    <property type="evidence" value="ECO:0007669"/>
    <property type="project" value="UniProtKB-SubCell"/>
</dbReference>
<keyword evidence="6" id="KW-0969">Cilium</keyword>
<reference evidence="10" key="2">
    <citation type="submission" date="2025-08" db="UniProtKB">
        <authorList>
            <consortium name="Ensembl"/>
        </authorList>
    </citation>
    <scope>IDENTIFICATION</scope>
</reference>
<feature type="compositionally biased region" description="Basic and acidic residues" evidence="8">
    <location>
        <begin position="207"/>
        <end position="217"/>
    </location>
</feature>
<evidence type="ECO:0000313" key="11">
    <source>
        <dbReference type="Proteomes" id="UP000472267"/>
    </source>
</evidence>
<evidence type="ECO:0000259" key="9">
    <source>
        <dbReference type="Pfam" id="PF24667"/>
    </source>
</evidence>
<evidence type="ECO:0000256" key="1">
    <source>
        <dbReference type="ARBA" id="ARBA00004230"/>
    </source>
</evidence>
<evidence type="ECO:0000256" key="3">
    <source>
        <dbReference type="ARBA" id="ARBA00010738"/>
    </source>
</evidence>
<evidence type="ECO:0000313" key="10">
    <source>
        <dbReference type="Ensembl" id="ENSSFAP00005000594.1"/>
    </source>
</evidence>
<keyword evidence="7" id="KW-0966">Cell projection</keyword>
<keyword evidence="4" id="KW-0282">Flagellum</keyword>
<feature type="domain" description="Dynein regulatory complex subunit 7 MORN" evidence="9">
    <location>
        <begin position="426"/>
        <end position="475"/>
    </location>
</feature>
<reference evidence="10" key="1">
    <citation type="submission" date="2019-06" db="EMBL/GenBank/DDBJ databases">
        <authorList>
            <consortium name="Wellcome Sanger Institute Data Sharing"/>
        </authorList>
    </citation>
    <scope>NUCLEOTIDE SEQUENCE [LARGE SCALE GENOMIC DNA]</scope>
</reference>
<name>A0A672FPW2_SALFA</name>
<evidence type="ECO:0000256" key="2">
    <source>
        <dbReference type="ARBA" id="ARBA00004430"/>
    </source>
</evidence>
<dbReference type="AlphaFoldDB" id="A0A672FPW2"/>
<feature type="region of interest" description="Disordered" evidence="8">
    <location>
        <begin position="199"/>
        <end position="221"/>
    </location>
</feature>
<dbReference type="SUPFAM" id="SSF54001">
    <property type="entry name" value="Cysteine proteinases"/>
    <property type="match status" value="1"/>
</dbReference>
<dbReference type="GO" id="GO:0048870">
    <property type="term" value="P:cell motility"/>
    <property type="evidence" value="ECO:0007669"/>
    <property type="project" value="TreeGrafter"/>
</dbReference>
<keyword evidence="5" id="KW-0175">Coiled coil</keyword>
<organism evidence="10 11">
    <name type="scientific">Salarias fasciatus</name>
    <name type="common">Jewelled blenny</name>
    <name type="synonym">Blennius fasciatus</name>
    <dbReference type="NCBI Taxonomy" id="181472"/>
    <lineage>
        <taxon>Eukaryota</taxon>
        <taxon>Metazoa</taxon>
        <taxon>Chordata</taxon>
        <taxon>Craniata</taxon>
        <taxon>Vertebrata</taxon>
        <taxon>Euteleostomi</taxon>
        <taxon>Actinopterygii</taxon>
        <taxon>Neopterygii</taxon>
        <taxon>Teleostei</taxon>
        <taxon>Neoteleostei</taxon>
        <taxon>Acanthomorphata</taxon>
        <taxon>Ovalentaria</taxon>
        <taxon>Blenniimorphae</taxon>
        <taxon>Blenniiformes</taxon>
        <taxon>Blennioidei</taxon>
        <taxon>Blenniidae</taxon>
        <taxon>Salariinae</taxon>
        <taxon>Salarias</taxon>
    </lineage>
</organism>
<evidence type="ECO:0000256" key="8">
    <source>
        <dbReference type="SAM" id="MobiDB-lite"/>
    </source>
</evidence>
<proteinExistence type="inferred from homology"/>
<evidence type="ECO:0000256" key="4">
    <source>
        <dbReference type="ARBA" id="ARBA00022846"/>
    </source>
</evidence>
<protein>
    <recommendedName>
        <fullName evidence="9">Dynein regulatory complex subunit 7 MORN domain-containing protein</fullName>
    </recommendedName>
</protein>
<dbReference type="InterPro" id="IPR038765">
    <property type="entry name" value="Papain-like_cys_pep_sf"/>
</dbReference>
<comment type="subcellular location">
    <subcellularLocation>
        <location evidence="1">Cell projection</location>
        <location evidence="1">Cilium</location>
        <location evidence="1">Flagellum</location>
    </subcellularLocation>
    <subcellularLocation>
        <location evidence="2">Cytoplasm</location>
        <location evidence="2">Cytoskeleton</location>
        <location evidence="2">Cilium axoneme</location>
    </subcellularLocation>
</comment>
<evidence type="ECO:0000256" key="5">
    <source>
        <dbReference type="ARBA" id="ARBA00023054"/>
    </source>
</evidence>
<dbReference type="PANTHER" id="PTHR35249">
    <property type="entry name" value="DYNEIN REGULATORY COMPLEX SUBUNIT 7"/>
    <property type="match status" value="1"/>
</dbReference>
<reference evidence="10" key="3">
    <citation type="submission" date="2025-09" db="UniProtKB">
        <authorList>
            <consortium name="Ensembl"/>
        </authorList>
    </citation>
    <scope>IDENTIFICATION</scope>
</reference>
<dbReference type="InterPro" id="IPR033551">
    <property type="entry name" value="DRC7/lobo"/>
</dbReference>
<keyword evidence="11" id="KW-1185">Reference proteome</keyword>
<dbReference type="Ensembl" id="ENSSFAT00005000619.1">
    <property type="protein sequence ID" value="ENSSFAP00005000594.1"/>
    <property type="gene ID" value="ENSSFAG00005000432.1"/>
</dbReference>
<dbReference type="Proteomes" id="UP000472267">
    <property type="component" value="Chromosome 7"/>
</dbReference>
<sequence>MQIVMMEVEETEEEKLTCNSTVAEQLLDSYRMNSAVELRLLTLADRFQRQFSILHPDRRPLLLSPANECGVQKFVCTTLRPSSSSRVELHTWQGCAAFVADVLMLEPLEPPTELPRSLSSPSSVLQRQTASCFEAAALLCSLLLGADYDAYCVSGYADREMCLLDRSREDCPLLDGPQQNRPLEDAEVNLIWMSAKATSGSGRKIKKQEEEEHERQPPPDALHGLRVHGWVLVLSGSRGVQENFFIDPLSGRSFPTHSRRFLGIESVWNQSNYYTNMQDCREGCRVNTRAPTHTHKHASMLLVQMGNIHLFLHPSELQHCWPGGQKQTLYWKSKLERFAPRLRTDGLTTRWTAYRDVGRECTPTAVQEAESAGACLHNGARAQRHAGKHTSSFNTRFERQQILHSCSQSRETLRCLFFKALDFDVPLKEVVERFHRNESLPANRDVARRVFAVSERYVQLTHHLMESRVVPSRTYIHLDSAERRPFGEIYKNLQTPTRLTLLNEECELKSKVFQSLAEVRARSHTHTHTLTLTHYSCSFRVCLHTMLSRGNPTLVVSVNPKPL</sequence>